<evidence type="ECO:0000313" key="16">
    <source>
        <dbReference type="EMBL" id="SUZ52504.1"/>
    </source>
</evidence>
<evidence type="ECO:0000256" key="8">
    <source>
        <dbReference type="ARBA" id="ARBA00022989"/>
    </source>
</evidence>
<feature type="transmembrane region" description="Helical" evidence="13">
    <location>
        <begin position="517"/>
        <end position="538"/>
    </location>
</feature>
<dbReference type="InterPro" id="IPR047196">
    <property type="entry name" value="YidC_ALB_C"/>
</dbReference>
<dbReference type="GO" id="GO:0032977">
    <property type="term" value="F:membrane insertase activity"/>
    <property type="evidence" value="ECO:0007669"/>
    <property type="project" value="InterPro"/>
</dbReference>
<evidence type="ECO:0000256" key="1">
    <source>
        <dbReference type="ARBA" id="ARBA00004429"/>
    </source>
</evidence>
<keyword evidence="6 13" id="KW-0812">Transmembrane</keyword>
<accession>A0A381NEH5</accession>
<keyword evidence="4" id="KW-0813">Transport</keyword>
<dbReference type="NCBIfam" id="TIGR03592">
    <property type="entry name" value="yidC_oxa1_cterm"/>
    <property type="match status" value="1"/>
</dbReference>
<keyword evidence="9 13" id="KW-0472">Membrane</keyword>
<dbReference type="GO" id="GO:0005886">
    <property type="term" value="C:plasma membrane"/>
    <property type="evidence" value="ECO:0007669"/>
    <property type="project" value="UniProtKB-SubCell"/>
</dbReference>
<evidence type="ECO:0000256" key="10">
    <source>
        <dbReference type="ARBA" id="ARBA00023186"/>
    </source>
</evidence>
<dbReference type="PRINTS" id="PR00701">
    <property type="entry name" value="60KDINNERMP"/>
</dbReference>
<dbReference type="InterPro" id="IPR028053">
    <property type="entry name" value="Membr_insert_YidC_N"/>
</dbReference>
<reference evidence="16" key="1">
    <citation type="submission" date="2018-05" db="EMBL/GenBank/DDBJ databases">
        <authorList>
            <person name="Lanie J.A."/>
            <person name="Ng W.-L."/>
            <person name="Kazmierczak K.M."/>
            <person name="Andrzejewski T.M."/>
            <person name="Davidsen T.M."/>
            <person name="Wayne K.J."/>
            <person name="Tettelin H."/>
            <person name="Glass J.I."/>
            <person name="Rusch D."/>
            <person name="Podicherti R."/>
            <person name="Tsui H.-C.T."/>
            <person name="Winkler M.E."/>
        </authorList>
    </citation>
    <scope>NUCLEOTIDE SEQUENCE</scope>
</reference>
<proteinExistence type="inferred from homology"/>
<dbReference type="Gene3D" id="2.70.98.90">
    <property type="match status" value="1"/>
</dbReference>
<keyword evidence="10" id="KW-0143">Chaperone</keyword>
<evidence type="ECO:0000256" key="9">
    <source>
        <dbReference type="ARBA" id="ARBA00023136"/>
    </source>
</evidence>
<keyword evidence="7" id="KW-0653">Protein transport</keyword>
<dbReference type="InterPro" id="IPR028055">
    <property type="entry name" value="YidC/Oxa/ALB_C"/>
</dbReference>
<dbReference type="GO" id="GO:0015031">
    <property type="term" value="P:protein transport"/>
    <property type="evidence" value="ECO:0007669"/>
    <property type="project" value="UniProtKB-KW"/>
</dbReference>
<feature type="domain" description="Membrane insertase YidC N-terminal" evidence="15">
    <location>
        <begin position="84"/>
        <end position="338"/>
    </location>
</feature>
<keyword evidence="8 13" id="KW-1133">Transmembrane helix</keyword>
<evidence type="ECO:0000256" key="3">
    <source>
        <dbReference type="ARBA" id="ARBA00015325"/>
    </source>
</evidence>
<feature type="transmembrane region" description="Helical" evidence="13">
    <location>
        <begin position="477"/>
        <end position="496"/>
    </location>
</feature>
<gene>
    <name evidence="16" type="ORF">METZ01_LOCUS5358</name>
</gene>
<evidence type="ECO:0000259" key="14">
    <source>
        <dbReference type="Pfam" id="PF02096"/>
    </source>
</evidence>
<evidence type="ECO:0000256" key="11">
    <source>
        <dbReference type="ARBA" id="ARBA00033245"/>
    </source>
</evidence>
<name>A0A381NEH5_9ZZZZ</name>
<dbReference type="PANTHER" id="PTHR12428">
    <property type="entry name" value="OXA1"/>
    <property type="match status" value="1"/>
</dbReference>
<keyword evidence="5" id="KW-1003">Cell membrane</keyword>
<dbReference type="NCBIfam" id="TIGR03593">
    <property type="entry name" value="yidC_nterm"/>
    <property type="match status" value="1"/>
</dbReference>
<comment type="subcellular location">
    <subcellularLocation>
        <location evidence="1">Cell inner membrane</location>
        <topology evidence="1">Multi-pass membrane protein</topology>
    </subcellularLocation>
</comment>
<dbReference type="InterPro" id="IPR019998">
    <property type="entry name" value="Membr_insert_YidC"/>
</dbReference>
<dbReference type="CDD" id="cd20070">
    <property type="entry name" value="5TM_YidC_Alb3"/>
    <property type="match status" value="1"/>
</dbReference>
<comment type="similarity">
    <text evidence="2">Belongs to the OXA1/ALB3/YidC family. Type 1 subfamily.</text>
</comment>
<evidence type="ECO:0000256" key="2">
    <source>
        <dbReference type="ARBA" id="ARBA00010527"/>
    </source>
</evidence>
<protein>
    <recommendedName>
        <fullName evidence="3">Membrane protein insertase YidC</fullName>
    </recommendedName>
    <alternativeName>
        <fullName evidence="12">Foldase YidC</fullName>
    </alternativeName>
    <alternativeName>
        <fullName evidence="11">Membrane integrase YidC</fullName>
    </alternativeName>
</protein>
<evidence type="ECO:0000256" key="5">
    <source>
        <dbReference type="ARBA" id="ARBA00022475"/>
    </source>
</evidence>
<dbReference type="InterPro" id="IPR038221">
    <property type="entry name" value="YidC_periplasmic_sf"/>
</dbReference>
<feature type="transmembrane region" description="Helical" evidence="13">
    <location>
        <begin position="360"/>
        <end position="379"/>
    </location>
</feature>
<dbReference type="PRINTS" id="PR01900">
    <property type="entry name" value="YIDCPROTEIN"/>
</dbReference>
<dbReference type="EMBL" id="UINC01000277">
    <property type="protein sequence ID" value="SUZ52504.1"/>
    <property type="molecule type" value="Genomic_DNA"/>
</dbReference>
<dbReference type="Pfam" id="PF14849">
    <property type="entry name" value="YidC_periplas"/>
    <property type="match status" value="1"/>
</dbReference>
<dbReference type="CDD" id="cd19961">
    <property type="entry name" value="EcYidC-like_peri"/>
    <property type="match status" value="1"/>
</dbReference>
<sequence>MMDRNTLTALLLITLVLVLTPYYMELVSPAPQPEYEDTDGLYEDTDEVVVDNSYNTLPKDNKTNKAPRSLLDLGSLAPTEDKTIVIESDLYVAKLSSAAGGSVLSYKIKEHLSPDSAYVDLVTTENRNNLLISFRGVDGEIINLQSGWVQQDDPDSVYLINPETISYTNRVGEKTITKTITLYPDDFIMDIEIDVSSVSDDILGGGFLFSWLGGLPTTEKDTIIEKTYFGAYLYQGGELLDIKAGSGESFKNEYKGQTDWVAIRTKYFVTALLDNGSNQIMGSTISASNTTKELYDIAIELPTNQKVDVSLYLGPLEYDRVKNLNANLESIMNFGWTIIRPISKGVLWTLKSMHRYIPNYGIILIIFSIMVKLIVYPLTKKSYQSTTAMQALQPEIINLKEKYKNNPTKLNQATMELYKKKGVNPLGSCLPMLLQMPLLIALFTVFRSTIELRGEPFVFWIKDLSAPDIIFNLPFKIPIYGDYVCALPIIMALSMYAQQKMMTVEGANQEQQKLMQYFMMGFFFLLFNSFPSGLNLYYTLFNVLTIAQQKLTGSRPPEVQPKT</sequence>
<feature type="domain" description="Membrane insertase YidC/Oxa/ALB C-terminal" evidence="14">
    <location>
        <begin position="360"/>
        <end position="551"/>
    </location>
</feature>
<dbReference type="GO" id="GO:0051205">
    <property type="term" value="P:protein insertion into membrane"/>
    <property type="evidence" value="ECO:0007669"/>
    <property type="project" value="TreeGrafter"/>
</dbReference>
<evidence type="ECO:0000256" key="4">
    <source>
        <dbReference type="ARBA" id="ARBA00022448"/>
    </source>
</evidence>
<evidence type="ECO:0000256" key="6">
    <source>
        <dbReference type="ARBA" id="ARBA00022692"/>
    </source>
</evidence>
<evidence type="ECO:0000256" key="12">
    <source>
        <dbReference type="ARBA" id="ARBA00033342"/>
    </source>
</evidence>
<evidence type="ECO:0000256" key="7">
    <source>
        <dbReference type="ARBA" id="ARBA00022927"/>
    </source>
</evidence>
<dbReference type="AlphaFoldDB" id="A0A381NEH5"/>
<evidence type="ECO:0000256" key="13">
    <source>
        <dbReference type="SAM" id="Phobius"/>
    </source>
</evidence>
<evidence type="ECO:0000259" key="15">
    <source>
        <dbReference type="Pfam" id="PF14849"/>
    </source>
</evidence>
<dbReference type="HAMAP" id="MF_01810">
    <property type="entry name" value="YidC_type1"/>
    <property type="match status" value="1"/>
</dbReference>
<feature type="transmembrane region" description="Helical" evidence="13">
    <location>
        <begin position="429"/>
        <end position="450"/>
    </location>
</feature>
<dbReference type="PANTHER" id="PTHR12428:SF65">
    <property type="entry name" value="CYTOCHROME C OXIDASE ASSEMBLY PROTEIN COX18, MITOCHONDRIAL"/>
    <property type="match status" value="1"/>
</dbReference>
<dbReference type="InterPro" id="IPR001708">
    <property type="entry name" value="YidC/ALB3/OXA1/COX18"/>
</dbReference>
<organism evidence="16">
    <name type="scientific">marine metagenome</name>
    <dbReference type="NCBI Taxonomy" id="408172"/>
    <lineage>
        <taxon>unclassified sequences</taxon>
        <taxon>metagenomes</taxon>
        <taxon>ecological metagenomes</taxon>
    </lineage>
</organism>
<dbReference type="Pfam" id="PF02096">
    <property type="entry name" value="60KD_IMP"/>
    <property type="match status" value="1"/>
</dbReference>